<protein>
    <submittedName>
        <fullName evidence="4">Carboxylesterase/phospholipase</fullName>
    </submittedName>
</protein>
<dbReference type="InterPro" id="IPR050565">
    <property type="entry name" value="LYPA1-2/EST-like"/>
</dbReference>
<evidence type="ECO:0000256" key="1">
    <source>
        <dbReference type="ARBA" id="ARBA00006499"/>
    </source>
</evidence>
<comment type="caution">
    <text evidence="4">The sequence shown here is derived from an EMBL/GenBank/DDBJ whole genome shotgun (WGS) entry which is preliminary data.</text>
</comment>
<evidence type="ECO:0000313" key="5">
    <source>
        <dbReference type="Proteomes" id="UP000054785"/>
    </source>
</evidence>
<dbReference type="Proteomes" id="UP000054785">
    <property type="component" value="Unassembled WGS sequence"/>
</dbReference>
<dbReference type="AlphaFoldDB" id="A0A0W0U8R1"/>
<sequence>MLNVYRTESRAPSDTCIIWMHGLGADASDMQGLAAALPQGLTVNHVFLDAPVRPVTLNNGQSMRAWFDIMDVGPGSREDTQGLTQSESMIREVMQEEINRGIAPQNLFLAGFSQGGAMALFTGLRTEGRLGGVIALSSWLPETTPQSSVLSTETPIFLGLGRYDPLVLPAWTRLSADMLKARGYDRLCLREYAVEHGVCPEEVTDIAHWLRATIEETA</sequence>
<dbReference type="PANTHER" id="PTHR10655">
    <property type="entry name" value="LYSOPHOSPHOLIPASE-RELATED"/>
    <property type="match status" value="1"/>
</dbReference>
<evidence type="ECO:0000259" key="3">
    <source>
        <dbReference type="Pfam" id="PF02230"/>
    </source>
</evidence>
<dbReference type="STRING" id="45065.Lgee_0313"/>
<dbReference type="GO" id="GO:0016787">
    <property type="term" value="F:hydrolase activity"/>
    <property type="evidence" value="ECO:0007669"/>
    <property type="project" value="UniProtKB-KW"/>
</dbReference>
<evidence type="ECO:0000313" key="4">
    <source>
        <dbReference type="EMBL" id="KTD04070.1"/>
    </source>
</evidence>
<dbReference type="Pfam" id="PF02230">
    <property type="entry name" value="Abhydrolase_2"/>
    <property type="match status" value="1"/>
</dbReference>
<gene>
    <name evidence="4" type="ORF">Lgee_0313</name>
</gene>
<dbReference type="PATRIC" id="fig|45065.4.peg.331"/>
<feature type="domain" description="Phospholipase/carboxylesterase/thioesterase" evidence="3">
    <location>
        <begin position="9"/>
        <end position="213"/>
    </location>
</feature>
<keyword evidence="2" id="KW-0378">Hydrolase</keyword>
<dbReference type="EMBL" id="LNYC01000006">
    <property type="protein sequence ID" value="KTD04070.1"/>
    <property type="molecule type" value="Genomic_DNA"/>
</dbReference>
<proteinExistence type="inferred from homology"/>
<dbReference type="InterPro" id="IPR029058">
    <property type="entry name" value="AB_hydrolase_fold"/>
</dbReference>
<dbReference type="Gene3D" id="3.40.50.1820">
    <property type="entry name" value="alpha/beta hydrolase"/>
    <property type="match status" value="1"/>
</dbReference>
<organism evidence="4 5">
    <name type="scientific">Legionella geestiana</name>
    <dbReference type="NCBI Taxonomy" id="45065"/>
    <lineage>
        <taxon>Bacteria</taxon>
        <taxon>Pseudomonadati</taxon>
        <taxon>Pseudomonadota</taxon>
        <taxon>Gammaproteobacteria</taxon>
        <taxon>Legionellales</taxon>
        <taxon>Legionellaceae</taxon>
        <taxon>Legionella</taxon>
    </lineage>
</organism>
<dbReference type="RefSeq" id="WP_420795126.1">
    <property type="nucleotide sequence ID" value="NZ_CAAAHN010000010.1"/>
</dbReference>
<comment type="similarity">
    <text evidence="1">Belongs to the AB hydrolase superfamily. AB hydrolase 2 family.</text>
</comment>
<dbReference type="InterPro" id="IPR003140">
    <property type="entry name" value="PLipase/COase/thioEstase"/>
</dbReference>
<dbReference type="SUPFAM" id="SSF53474">
    <property type="entry name" value="alpha/beta-Hydrolases"/>
    <property type="match status" value="1"/>
</dbReference>
<reference evidence="4 5" key="1">
    <citation type="submission" date="2015-11" db="EMBL/GenBank/DDBJ databases">
        <title>Genomic analysis of 38 Legionella species identifies large and diverse effector repertoires.</title>
        <authorList>
            <person name="Burstein D."/>
            <person name="Amaro F."/>
            <person name="Zusman T."/>
            <person name="Lifshitz Z."/>
            <person name="Cohen O."/>
            <person name="Gilbert J.A."/>
            <person name="Pupko T."/>
            <person name="Shuman H.A."/>
            <person name="Segal G."/>
        </authorList>
    </citation>
    <scope>NUCLEOTIDE SEQUENCE [LARGE SCALE GENOMIC DNA]</scope>
    <source>
        <strain evidence="4 5">ATCC 49504</strain>
    </source>
</reference>
<evidence type="ECO:0000256" key="2">
    <source>
        <dbReference type="ARBA" id="ARBA00022801"/>
    </source>
</evidence>
<keyword evidence="5" id="KW-1185">Reference proteome</keyword>
<dbReference type="PANTHER" id="PTHR10655:SF17">
    <property type="entry name" value="LYSOPHOSPHOLIPASE-LIKE PROTEIN 1"/>
    <property type="match status" value="1"/>
</dbReference>
<name>A0A0W0U8R1_9GAMM</name>
<accession>A0A0W0U8R1</accession>